<reference evidence="2" key="1">
    <citation type="submission" date="2017-01" db="EMBL/GenBank/DDBJ databases">
        <authorList>
            <person name="Varghese N."/>
            <person name="Submissions S."/>
        </authorList>
    </citation>
    <scope>NUCLEOTIDE SEQUENCE [LARGE SCALE GENOMIC DNA]</scope>
    <source>
        <strain evidence="2">DM9</strain>
    </source>
</reference>
<dbReference type="OrthoDB" id="852937at2"/>
<dbReference type="RefSeq" id="WP_076421618.1">
    <property type="nucleotide sequence ID" value="NZ_FTNM01000002.1"/>
</dbReference>
<accession>A0A1N6W9L3</accession>
<dbReference type="PROSITE" id="PS51257">
    <property type="entry name" value="PROKAR_LIPOPROTEIN"/>
    <property type="match status" value="1"/>
</dbReference>
<keyword evidence="2" id="KW-1185">Reference proteome</keyword>
<dbReference type="STRING" id="1077936.SAMN05421545_1421"/>
<evidence type="ECO:0000313" key="1">
    <source>
        <dbReference type="EMBL" id="SIQ86616.1"/>
    </source>
</evidence>
<gene>
    <name evidence="1" type="ORF">SAMN05421545_1421</name>
</gene>
<name>A0A1N6W9L3_9BACT</name>
<protein>
    <submittedName>
        <fullName evidence="1">Uncharacterized protein</fullName>
    </submittedName>
</protein>
<evidence type="ECO:0000313" key="2">
    <source>
        <dbReference type="Proteomes" id="UP000185924"/>
    </source>
</evidence>
<dbReference type="AlphaFoldDB" id="A0A1N6W9L3"/>
<organism evidence="1 2">
    <name type="scientific">Pontibacter lucknowensis</name>
    <dbReference type="NCBI Taxonomy" id="1077936"/>
    <lineage>
        <taxon>Bacteria</taxon>
        <taxon>Pseudomonadati</taxon>
        <taxon>Bacteroidota</taxon>
        <taxon>Cytophagia</taxon>
        <taxon>Cytophagales</taxon>
        <taxon>Hymenobacteraceae</taxon>
        <taxon>Pontibacter</taxon>
    </lineage>
</organism>
<dbReference type="EMBL" id="FTNM01000002">
    <property type="protein sequence ID" value="SIQ86616.1"/>
    <property type="molecule type" value="Genomic_DNA"/>
</dbReference>
<dbReference type="Proteomes" id="UP000185924">
    <property type="component" value="Unassembled WGS sequence"/>
</dbReference>
<sequence length="114" mass="12952">MKLFLQLTLFISLSSLLLISCQHTPNTEADTKEAMLIWSGEYMVDGCGFEVLINGNRYKPENERDIDEAFKVEGETPVLIEFEKLGRQLDIRCGLSTQSRAMDAIRVISVKKRP</sequence>
<proteinExistence type="predicted"/>